<dbReference type="FunFam" id="3.20.20.100:FF:000002">
    <property type="entry name" value="2,5-diketo-D-gluconic acid reductase A"/>
    <property type="match status" value="1"/>
</dbReference>
<gene>
    <name evidence="8" type="ORF">D3250_08850</name>
</gene>
<feature type="domain" description="NADP-dependent oxidoreductase" evidence="7">
    <location>
        <begin position="27"/>
        <end position="258"/>
    </location>
</feature>
<protein>
    <submittedName>
        <fullName evidence="8">Aldo/keto reductase</fullName>
    </submittedName>
</protein>
<comment type="caution">
    <text evidence="8">The sequence shown here is derived from an EMBL/GenBank/DDBJ whole genome shotgun (WGS) entry which is preliminary data.</text>
</comment>
<dbReference type="SUPFAM" id="SSF51430">
    <property type="entry name" value="NAD(P)-linked oxidoreductase"/>
    <property type="match status" value="1"/>
</dbReference>
<dbReference type="InterPro" id="IPR020471">
    <property type="entry name" value="AKR"/>
</dbReference>
<dbReference type="Pfam" id="PF00248">
    <property type="entry name" value="Aldo_ket_red"/>
    <property type="match status" value="1"/>
</dbReference>
<comment type="similarity">
    <text evidence="1">Belongs to the aldo/keto reductase family.</text>
</comment>
<dbReference type="InterPro" id="IPR018170">
    <property type="entry name" value="Aldo/ket_reductase_CS"/>
</dbReference>
<evidence type="ECO:0000313" key="8">
    <source>
        <dbReference type="EMBL" id="RJN32167.1"/>
    </source>
</evidence>
<evidence type="ECO:0000256" key="1">
    <source>
        <dbReference type="ARBA" id="ARBA00007905"/>
    </source>
</evidence>
<sequence>MTSTLELNSGHQIPRVGFGTSALKAPAESVSAALQAGYRAVDTAQMYRNEEAVGRGLRDSAVPRDEVFITTKLNNEFHAPPDVHRTFKESLDRLGLETVDLFLIHWPMPFLDIDYVDTWKAMVELRDAGRASAIGVSNFQPEHLERIIDATDVVPAVNQIEAHPHFANNELREFSKAHGIAVEAWSPLGKGTELSEPVIRGIAERHGRTPAQVVLRWHLQRGDIVIPKTDTPARMTENLNVLNFELSAEDMADVEALDRGESGRRSPHPNEFGP</sequence>
<evidence type="ECO:0000313" key="9">
    <source>
        <dbReference type="Proteomes" id="UP000266615"/>
    </source>
</evidence>
<evidence type="ECO:0000259" key="7">
    <source>
        <dbReference type="Pfam" id="PF00248"/>
    </source>
</evidence>
<evidence type="ECO:0000256" key="5">
    <source>
        <dbReference type="PIRSR" id="PIRSR000097-2"/>
    </source>
</evidence>
<dbReference type="PROSITE" id="PS00063">
    <property type="entry name" value="ALDOKETO_REDUCTASE_3"/>
    <property type="match status" value="1"/>
</dbReference>
<keyword evidence="3" id="KW-0560">Oxidoreductase</keyword>
<dbReference type="PROSITE" id="PS00798">
    <property type="entry name" value="ALDOKETO_REDUCTASE_1"/>
    <property type="match status" value="1"/>
</dbReference>
<reference evidence="8 9" key="1">
    <citation type="submission" date="2018-09" db="EMBL/GenBank/DDBJ databases">
        <title>Nesterenkonia natronophila sp. nov., an alkaliphilic actinobacteriume isolated from a soda lake, and emended description of the genus Nesterenkonia.</title>
        <authorList>
            <person name="Menes R.J."/>
            <person name="Iriarte A."/>
        </authorList>
    </citation>
    <scope>NUCLEOTIDE SEQUENCE [LARGE SCALE GENOMIC DNA]</scope>
    <source>
        <strain evidence="8 9">M8</strain>
    </source>
</reference>
<evidence type="ECO:0000256" key="3">
    <source>
        <dbReference type="ARBA" id="ARBA00023002"/>
    </source>
</evidence>
<keyword evidence="9" id="KW-1185">Reference proteome</keyword>
<keyword evidence="2" id="KW-0521">NADP</keyword>
<evidence type="ECO:0000256" key="6">
    <source>
        <dbReference type="PIRSR" id="PIRSR000097-3"/>
    </source>
</evidence>
<organism evidence="8 9">
    <name type="scientific">Nesterenkonia natronophila</name>
    <dbReference type="NCBI Taxonomy" id="2174932"/>
    <lineage>
        <taxon>Bacteria</taxon>
        <taxon>Bacillati</taxon>
        <taxon>Actinomycetota</taxon>
        <taxon>Actinomycetes</taxon>
        <taxon>Micrococcales</taxon>
        <taxon>Micrococcaceae</taxon>
        <taxon>Nesterenkonia</taxon>
    </lineage>
</organism>
<dbReference type="PIRSF" id="PIRSF000097">
    <property type="entry name" value="AKR"/>
    <property type="match status" value="1"/>
</dbReference>
<name>A0A3A4FAI5_9MICC</name>
<feature type="active site" description="Proton donor" evidence="4">
    <location>
        <position position="47"/>
    </location>
</feature>
<dbReference type="InterPro" id="IPR036812">
    <property type="entry name" value="NAD(P)_OxRdtase_dom_sf"/>
</dbReference>
<feature type="site" description="Lowers pKa of active site Tyr" evidence="6">
    <location>
        <position position="72"/>
    </location>
</feature>
<dbReference type="AlphaFoldDB" id="A0A3A4FAI5"/>
<dbReference type="PANTHER" id="PTHR43827:SF3">
    <property type="entry name" value="NADP-DEPENDENT OXIDOREDUCTASE DOMAIN-CONTAINING PROTEIN"/>
    <property type="match status" value="1"/>
</dbReference>
<dbReference type="Gene3D" id="3.20.20.100">
    <property type="entry name" value="NADP-dependent oxidoreductase domain"/>
    <property type="match status" value="1"/>
</dbReference>
<dbReference type="PRINTS" id="PR00069">
    <property type="entry name" value="ALDKETRDTASE"/>
</dbReference>
<accession>A0A3A4FAI5</accession>
<feature type="binding site" evidence="5">
    <location>
        <position position="105"/>
    </location>
    <ligand>
        <name>substrate</name>
    </ligand>
</feature>
<proteinExistence type="inferred from homology"/>
<dbReference type="InterPro" id="IPR023210">
    <property type="entry name" value="NADP_OxRdtase_dom"/>
</dbReference>
<evidence type="ECO:0000256" key="2">
    <source>
        <dbReference type="ARBA" id="ARBA00022857"/>
    </source>
</evidence>
<dbReference type="PANTHER" id="PTHR43827">
    <property type="entry name" value="2,5-DIKETO-D-GLUCONIC ACID REDUCTASE"/>
    <property type="match status" value="1"/>
</dbReference>
<dbReference type="Proteomes" id="UP000266615">
    <property type="component" value="Unassembled WGS sequence"/>
</dbReference>
<evidence type="ECO:0000256" key="4">
    <source>
        <dbReference type="PIRSR" id="PIRSR000097-1"/>
    </source>
</evidence>
<dbReference type="OrthoDB" id="9804790at2"/>
<dbReference type="EMBL" id="QYZP01000002">
    <property type="protein sequence ID" value="RJN32167.1"/>
    <property type="molecule type" value="Genomic_DNA"/>
</dbReference>
<dbReference type="RefSeq" id="WP_119902956.1">
    <property type="nucleotide sequence ID" value="NZ_QYZP01000002.1"/>
</dbReference>
<dbReference type="GO" id="GO:0016616">
    <property type="term" value="F:oxidoreductase activity, acting on the CH-OH group of donors, NAD or NADP as acceptor"/>
    <property type="evidence" value="ECO:0007669"/>
    <property type="project" value="UniProtKB-ARBA"/>
</dbReference>